<dbReference type="SUPFAM" id="SSF52540">
    <property type="entry name" value="P-loop containing nucleoside triphosphate hydrolases"/>
    <property type="match status" value="1"/>
</dbReference>
<dbReference type="SMART" id="SM00382">
    <property type="entry name" value="AAA"/>
    <property type="match status" value="1"/>
</dbReference>
<dbReference type="EC" id="7.6.2.8" evidence="8"/>
<dbReference type="GeneID" id="8384109"/>
<dbReference type="RefSeq" id="WP_015789563.1">
    <property type="nucleotide sequence ID" value="NC_013158.1"/>
</dbReference>
<accession>C7NSA4</accession>
<dbReference type="Gene3D" id="3.40.50.300">
    <property type="entry name" value="P-loop containing nucleotide triphosphate hydrolases"/>
    <property type="match status" value="1"/>
</dbReference>
<evidence type="ECO:0000259" key="12">
    <source>
        <dbReference type="PROSITE" id="PS50893"/>
    </source>
</evidence>
<dbReference type="AlphaFoldDB" id="C7NSA4"/>
<reference evidence="13 14" key="1">
    <citation type="journal article" date="2009" name="Stand. Genomic Sci.">
        <title>Complete genome sequence of Halorhabdus utahensis type strain (AX-2).</title>
        <authorList>
            <person name="Anderson I."/>
            <person name="Tindall B.J."/>
            <person name="Pomrenke H."/>
            <person name="Goker M."/>
            <person name="Lapidus A."/>
            <person name="Nolan M."/>
            <person name="Copeland A."/>
            <person name="Glavina Del Rio T."/>
            <person name="Chen F."/>
            <person name="Tice H."/>
            <person name="Cheng J.F."/>
            <person name="Lucas S."/>
            <person name="Chertkov O."/>
            <person name="Bruce D."/>
            <person name="Brettin T."/>
            <person name="Detter J.C."/>
            <person name="Han C."/>
            <person name="Goodwin L."/>
            <person name="Land M."/>
            <person name="Hauser L."/>
            <person name="Chang Y.J."/>
            <person name="Jeffries C.D."/>
            <person name="Pitluck S."/>
            <person name="Pati A."/>
            <person name="Mavromatis K."/>
            <person name="Ivanova N."/>
            <person name="Ovchinnikova G."/>
            <person name="Chen A."/>
            <person name="Palaniappan K."/>
            <person name="Chain P."/>
            <person name="Rohde M."/>
            <person name="Bristow J."/>
            <person name="Eisen J.A."/>
            <person name="Markowitz V."/>
            <person name="Hugenholtz P."/>
            <person name="Kyrpides N.C."/>
            <person name="Klenk H.P."/>
        </authorList>
    </citation>
    <scope>NUCLEOTIDE SEQUENCE [LARGE SCALE GENOMIC DNA]</scope>
    <source>
        <strain evidence="14">DSM 12940 / JCM 11049 / AX-2</strain>
    </source>
</reference>
<evidence type="ECO:0000256" key="2">
    <source>
        <dbReference type="ARBA" id="ARBA00022741"/>
    </source>
</evidence>
<evidence type="ECO:0000256" key="3">
    <source>
        <dbReference type="ARBA" id="ARBA00022840"/>
    </source>
</evidence>
<proteinExistence type="predicted"/>
<dbReference type="Pfam" id="PF00005">
    <property type="entry name" value="ABC_tran"/>
    <property type="match status" value="1"/>
</dbReference>
<dbReference type="PANTHER" id="PTHR42794:SF1">
    <property type="entry name" value="HEMIN IMPORT ATP-BINDING PROTEIN HMUV"/>
    <property type="match status" value="1"/>
</dbReference>
<dbReference type="KEGG" id="hut:Huta_1821"/>
<evidence type="ECO:0000256" key="5">
    <source>
        <dbReference type="ARBA" id="ARBA00050590"/>
    </source>
</evidence>
<dbReference type="OrthoDB" id="24644at2157"/>
<sequence length="274" mass="29449">MTLTIADLRFSYDAEPVLSAVDLSVESGELLGLLGPNGSGKSTLLQCLNGILEPDAGTVRIDGDPVAKLTSDERARRCSYVPQAESGAFPATVFETVMQGRRPHGGWSPSARDREATASVLDRLDIGNLADRQVSELSGGQRQKVRLGRALVGDPSVTLLDEPTSALDLRHQLEVMDLVVEHIRASEVAGIVAIHDLNLAARYCDRIALLADGEIHAVGPPEVLTPETIRTVYGVEASVRGHRDRQLIVPEAPAEKTHTAEQSARQRQPASTDD</sequence>
<evidence type="ECO:0000256" key="10">
    <source>
        <dbReference type="ARBA" id="ARBA00077139"/>
    </source>
</evidence>
<evidence type="ECO:0000256" key="4">
    <source>
        <dbReference type="ARBA" id="ARBA00022967"/>
    </source>
</evidence>
<comment type="function">
    <text evidence="6">Required for corrinoid utilization. Probably part of the ABC transporter complex BtuCDF involved in cobalamin (vitamin B12) import. Probably responsible for energy coupling to the transport system.</text>
</comment>
<dbReference type="HOGENOM" id="CLU_000604_1_11_2"/>
<dbReference type="InterPro" id="IPR017871">
    <property type="entry name" value="ABC_transporter-like_CS"/>
</dbReference>
<dbReference type="eggNOG" id="arCOG00198">
    <property type="taxonomic scope" value="Archaea"/>
</dbReference>
<dbReference type="GO" id="GO:0005524">
    <property type="term" value="F:ATP binding"/>
    <property type="evidence" value="ECO:0007669"/>
    <property type="project" value="UniProtKB-KW"/>
</dbReference>
<feature type="region of interest" description="Disordered" evidence="11">
    <location>
        <begin position="250"/>
        <end position="274"/>
    </location>
</feature>
<dbReference type="CDD" id="cd03214">
    <property type="entry name" value="ABC_Iron-Siderophores_B12_Hemin"/>
    <property type="match status" value="1"/>
</dbReference>
<dbReference type="GO" id="GO:0015420">
    <property type="term" value="F:ABC-type vitamin B12 transporter activity"/>
    <property type="evidence" value="ECO:0007669"/>
    <property type="project" value="UniProtKB-EC"/>
</dbReference>
<dbReference type="InterPro" id="IPR003593">
    <property type="entry name" value="AAA+_ATPase"/>
</dbReference>
<evidence type="ECO:0000256" key="8">
    <source>
        <dbReference type="ARBA" id="ARBA00066387"/>
    </source>
</evidence>
<comment type="catalytic activity">
    <reaction evidence="5">
        <text>an R-cob(III)alamin(out) + ATP + H2O = an R-cob(III)alamin(in) + ADP + phosphate + H(+)</text>
        <dbReference type="Rhea" id="RHEA:17873"/>
        <dbReference type="ChEBI" id="CHEBI:15377"/>
        <dbReference type="ChEBI" id="CHEBI:15378"/>
        <dbReference type="ChEBI" id="CHEBI:30616"/>
        <dbReference type="ChEBI" id="CHEBI:43474"/>
        <dbReference type="ChEBI" id="CHEBI:140785"/>
        <dbReference type="ChEBI" id="CHEBI:456216"/>
        <dbReference type="EC" id="7.6.2.8"/>
    </reaction>
</comment>
<keyword evidence="14" id="KW-1185">Reference proteome</keyword>
<evidence type="ECO:0000256" key="9">
    <source>
        <dbReference type="ARBA" id="ARBA00073649"/>
    </source>
</evidence>
<dbReference type="InterPro" id="IPR003439">
    <property type="entry name" value="ABC_transporter-like_ATP-bd"/>
</dbReference>
<dbReference type="Proteomes" id="UP000002071">
    <property type="component" value="Chromosome"/>
</dbReference>
<keyword evidence="1" id="KW-0813">Transport</keyword>
<evidence type="ECO:0000256" key="1">
    <source>
        <dbReference type="ARBA" id="ARBA00022448"/>
    </source>
</evidence>
<dbReference type="InterPro" id="IPR027417">
    <property type="entry name" value="P-loop_NTPase"/>
</dbReference>
<dbReference type="STRING" id="519442.Huta_1821"/>
<organism evidence="13 14">
    <name type="scientific">Halorhabdus utahensis (strain DSM 12940 / JCM 11049 / AX-2)</name>
    <dbReference type="NCBI Taxonomy" id="519442"/>
    <lineage>
        <taxon>Archaea</taxon>
        <taxon>Methanobacteriati</taxon>
        <taxon>Methanobacteriota</taxon>
        <taxon>Stenosarchaea group</taxon>
        <taxon>Halobacteria</taxon>
        <taxon>Halobacteriales</taxon>
        <taxon>Haloarculaceae</taxon>
        <taxon>Halorhabdus</taxon>
    </lineage>
</organism>
<dbReference type="EMBL" id="CP001687">
    <property type="protein sequence ID" value="ACV11991.1"/>
    <property type="molecule type" value="Genomic_DNA"/>
</dbReference>
<keyword evidence="3" id="KW-0067">ATP-binding</keyword>
<keyword evidence="4" id="KW-1278">Translocase</keyword>
<feature type="domain" description="ABC transporter" evidence="12">
    <location>
        <begin position="3"/>
        <end position="237"/>
    </location>
</feature>
<evidence type="ECO:0000256" key="7">
    <source>
        <dbReference type="ARBA" id="ARBA00064420"/>
    </source>
</evidence>
<dbReference type="PANTHER" id="PTHR42794">
    <property type="entry name" value="HEMIN IMPORT ATP-BINDING PROTEIN HMUV"/>
    <property type="match status" value="1"/>
</dbReference>
<dbReference type="PROSITE" id="PS50893">
    <property type="entry name" value="ABC_TRANSPORTER_2"/>
    <property type="match status" value="1"/>
</dbReference>
<evidence type="ECO:0000256" key="6">
    <source>
        <dbReference type="ARBA" id="ARBA00058960"/>
    </source>
</evidence>
<keyword evidence="2" id="KW-0547">Nucleotide-binding</keyword>
<dbReference type="PROSITE" id="PS00211">
    <property type="entry name" value="ABC_TRANSPORTER_1"/>
    <property type="match status" value="1"/>
</dbReference>
<feature type="compositionally biased region" description="Polar residues" evidence="11">
    <location>
        <begin position="260"/>
        <end position="274"/>
    </location>
</feature>
<dbReference type="FunFam" id="3.40.50.300:FF:000134">
    <property type="entry name" value="Iron-enterobactin ABC transporter ATP-binding protein"/>
    <property type="match status" value="1"/>
</dbReference>
<dbReference type="GO" id="GO:0016887">
    <property type="term" value="F:ATP hydrolysis activity"/>
    <property type="evidence" value="ECO:0007669"/>
    <property type="project" value="InterPro"/>
</dbReference>
<name>C7NSA4_HALUD</name>
<gene>
    <name evidence="13" type="ordered locus">Huta_1821</name>
</gene>
<evidence type="ECO:0000256" key="11">
    <source>
        <dbReference type="SAM" id="MobiDB-lite"/>
    </source>
</evidence>
<protein>
    <recommendedName>
        <fullName evidence="9">Cobalamin import ATP-binding protein BtuD</fullName>
        <ecNumber evidence="8">7.6.2.8</ecNumber>
    </recommendedName>
    <alternativeName>
        <fullName evidence="10">Vitamin B12-transporting ATPase</fullName>
    </alternativeName>
</protein>
<comment type="subunit">
    <text evidence="7">The complex is composed of two ATP-binding proteins (BtuD), two transmembrane proteins (BtuC) and a solute-binding protein (BtuF).</text>
</comment>
<evidence type="ECO:0000313" key="13">
    <source>
        <dbReference type="EMBL" id="ACV11991.1"/>
    </source>
</evidence>
<evidence type="ECO:0000313" key="14">
    <source>
        <dbReference type="Proteomes" id="UP000002071"/>
    </source>
</evidence>